<dbReference type="Pfam" id="PF02225">
    <property type="entry name" value="PA"/>
    <property type="match status" value="1"/>
</dbReference>
<comment type="cofactor">
    <cofactor evidence="1">
        <name>Zn(2+)</name>
        <dbReference type="ChEBI" id="CHEBI:29105"/>
    </cofactor>
</comment>
<evidence type="ECO:0008006" key="8">
    <source>
        <dbReference type="Google" id="ProtNLM"/>
    </source>
</evidence>
<dbReference type="PANTHER" id="PTHR12147:SF26">
    <property type="entry name" value="PEPTIDASE M28 DOMAIN-CONTAINING PROTEIN"/>
    <property type="match status" value="1"/>
</dbReference>
<evidence type="ECO:0000256" key="2">
    <source>
        <dbReference type="ARBA" id="ARBA00005634"/>
    </source>
</evidence>
<keyword evidence="3" id="KW-0812">Transmembrane</keyword>
<dbReference type="GO" id="GO:0006508">
    <property type="term" value="P:proteolysis"/>
    <property type="evidence" value="ECO:0007669"/>
    <property type="project" value="InterPro"/>
</dbReference>
<dbReference type="InterPro" id="IPR045175">
    <property type="entry name" value="M28_fam"/>
</dbReference>
<accession>A0A819G769</accession>
<evidence type="ECO:0000256" key="1">
    <source>
        <dbReference type="ARBA" id="ARBA00001947"/>
    </source>
</evidence>
<dbReference type="InterPro" id="IPR003137">
    <property type="entry name" value="PA_domain"/>
</dbReference>
<proteinExistence type="inferred from homology"/>
<dbReference type="SUPFAM" id="SSF53187">
    <property type="entry name" value="Zn-dependent exopeptidases"/>
    <property type="match status" value="1"/>
</dbReference>
<dbReference type="PANTHER" id="PTHR12147">
    <property type="entry name" value="METALLOPEPTIDASE M28 FAMILY MEMBER"/>
    <property type="match status" value="1"/>
</dbReference>
<comment type="caution">
    <text evidence="6">The sequence shown here is derived from an EMBL/GenBank/DDBJ whole genome shotgun (WGS) entry which is preliminary data.</text>
</comment>
<gene>
    <name evidence="6" type="ORF">JBS370_LOCUS19645</name>
</gene>
<organism evidence="6 7">
    <name type="scientific">Rotaria sordida</name>
    <dbReference type="NCBI Taxonomy" id="392033"/>
    <lineage>
        <taxon>Eukaryota</taxon>
        <taxon>Metazoa</taxon>
        <taxon>Spiralia</taxon>
        <taxon>Gnathifera</taxon>
        <taxon>Rotifera</taxon>
        <taxon>Eurotatoria</taxon>
        <taxon>Bdelloidea</taxon>
        <taxon>Philodinida</taxon>
        <taxon>Philodinidae</taxon>
        <taxon>Rotaria</taxon>
    </lineage>
</organism>
<protein>
    <recommendedName>
        <fullName evidence="8">Peptide hydrolase</fullName>
    </recommendedName>
</protein>
<dbReference type="EMBL" id="CAJOBD010002373">
    <property type="protein sequence ID" value="CAF3877248.1"/>
    <property type="molecule type" value="Genomic_DNA"/>
</dbReference>
<sequence>MGGLENNKRMFIAICIVGLFGIITVALTAATLGTLNKRFDSIVSPPISTTNKPKLNSILAETIRIEDLMTHLRQLQRIADEYNGTRAINTRGFNETVNYIEKYLKEQGNGLKVMRETFQIRNFAIATDPILLSLINGTEKNYTYSSKLARSDFTYVTYSTAADFPNYVRVINIPNFGCAKNEWQNATDLVALVKAGGSCTYAEKGILAGKNGVKALLFYNDEEANANLAPISVRLRETNKLPALYLSYAVGQALANATIFTTVMVKLSIQLQNLGTFPVDNICADTIHGNITQTIVVGSHSDSVPAGPGINDNGEGSGTAANLVLAANLARLYQTTNYTKYKYRVRFCWWAAEEIGLAGSSYHVQQTYTATTPGERRTDYLINLNFDMAGSPNFIFGIYDANTASNATPPQAIPGSKKVTELYRDWFIGQNLPWDYRAFNGRSDYGPFLEACIAAGGVATGSDAAKTADQREKYRQSVGENNAGFAGAILDPCYHQPCDTLANIHQFGYEKLIQAAAYGLEYLGQQPNLLEWLYPNGQACEL</sequence>
<dbReference type="Pfam" id="PF04389">
    <property type="entry name" value="Peptidase_M28"/>
    <property type="match status" value="1"/>
</dbReference>
<dbReference type="InterPro" id="IPR007484">
    <property type="entry name" value="Peptidase_M28"/>
</dbReference>
<dbReference type="InterPro" id="IPR046450">
    <property type="entry name" value="PA_dom_sf"/>
</dbReference>
<evidence type="ECO:0000259" key="4">
    <source>
        <dbReference type="Pfam" id="PF02225"/>
    </source>
</evidence>
<evidence type="ECO:0000256" key="3">
    <source>
        <dbReference type="SAM" id="Phobius"/>
    </source>
</evidence>
<dbReference type="AlphaFoldDB" id="A0A819G769"/>
<evidence type="ECO:0000313" key="6">
    <source>
        <dbReference type="EMBL" id="CAF3877248.1"/>
    </source>
</evidence>
<dbReference type="Proteomes" id="UP000663836">
    <property type="component" value="Unassembled WGS sequence"/>
</dbReference>
<dbReference type="SUPFAM" id="SSF52025">
    <property type="entry name" value="PA domain"/>
    <property type="match status" value="1"/>
</dbReference>
<feature type="transmembrane region" description="Helical" evidence="3">
    <location>
        <begin position="12"/>
        <end position="35"/>
    </location>
</feature>
<evidence type="ECO:0000259" key="5">
    <source>
        <dbReference type="Pfam" id="PF04389"/>
    </source>
</evidence>
<keyword evidence="3" id="KW-1133">Transmembrane helix</keyword>
<feature type="domain" description="Peptidase M28" evidence="5">
    <location>
        <begin position="281"/>
        <end position="514"/>
    </location>
</feature>
<dbReference type="GO" id="GO:0008235">
    <property type="term" value="F:metalloexopeptidase activity"/>
    <property type="evidence" value="ECO:0007669"/>
    <property type="project" value="InterPro"/>
</dbReference>
<dbReference type="Gene3D" id="3.40.630.10">
    <property type="entry name" value="Zn peptidases"/>
    <property type="match status" value="1"/>
</dbReference>
<dbReference type="Gene3D" id="3.50.30.30">
    <property type="match status" value="1"/>
</dbReference>
<feature type="domain" description="PA" evidence="4">
    <location>
        <begin position="172"/>
        <end position="254"/>
    </location>
</feature>
<reference evidence="6" key="1">
    <citation type="submission" date="2021-02" db="EMBL/GenBank/DDBJ databases">
        <authorList>
            <person name="Nowell W R."/>
        </authorList>
    </citation>
    <scope>NUCLEOTIDE SEQUENCE</scope>
</reference>
<keyword evidence="3" id="KW-0472">Membrane</keyword>
<evidence type="ECO:0000313" key="7">
    <source>
        <dbReference type="Proteomes" id="UP000663836"/>
    </source>
</evidence>
<name>A0A819G769_9BILA</name>
<comment type="similarity">
    <text evidence="2">Belongs to the peptidase M28 family. M28B subfamily.</text>
</comment>